<feature type="domain" description="Helitron helicase-like" evidence="1">
    <location>
        <begin position="3"/>
        <end position="115"/>
    </location>
</feature>
<evidence type="ECO:0000313" key="2">
    <source>
        <dbReference type="EMBL" id="RMZ93746.1"/>
    </source>
</evidence>
<keyword evidence="2" id="KW-0378">Hydrolase</keyword>
<organism evidence="2 3">
    <name type="scientific">Brachionus plicatilis</name>
    <name type="common">Marine rotifer</name>
    <name type="synonym">Brachionus muelleri</name>
    <dbReference type="NCBI Taxonomy" id="10195"/>
    <lineage>
        <taxon>Eukaryota</taxon>
        <taxon>Metazoa</taxon>
        <taxon>Spiralia</taxon>
        <taxon>Gnathifera</taxon>
        <taxon>Rotifera</taxon>
        <taxon>Eurotatoria</taxon>
        <taxon>Monogononta</taxon>
        <taxon>Pseudotrocha</taxon>
        <taxon>Ploima</taxon>
        <taxon>Brachionidae</taxon>
        <taxon>Brachionus</taxon>
    </lineage>
</organism>
<evidence type="ECO:0000313" key="3">
    <source>
        <dbReference type="Proteomes" id="UP000276133"/>
    </source>
</evidence>
<dbReference type="EMBL" id="REGN01013579">
    <property type="protein sequence ID" value="RMZ93746.1"/>
    <property type="molecule type" value="Genomic_DNA"/>
</dbReference>
<evidence type="ECO:0000259" key="1">
    <source>
        <dbReference type="Pfam" id="PF14214"/>
    </source>
</evidence>
<keyword evidence="2" id="KW-0067">ATP-binding</keyword>
<dbReference type="InterPro" id="IPR025476">
    <property type="entry name" value="Helitron_helicase-like"/>
</dbReference>
<keyword evidence="3" id="KW-1185">Reference proteome</keyword>
<name>A0A3M7P3U3_BRAPC</name>
<keyword evidence="2" id="KW-0347">Helicase</keyword>
<dbReference type="GO" id="GO:0004386">
    <property type="term" value="F:helicase activity"/>
    <property type="evidence" value="ECO:0007669"/>
    <property type="project" value="UniProtKB-KW"/>
</dbReference>
<dbReference type="AlphaFoldDB" id="A0A3M7P3U3"/>
<dbReference type="OrthoDB" id="5975353at2759"/>
<feature type="non-terminal residue" evidence="2">
    <location>
        <position position="146"/>
    </location>
</feature>
<proteinExistence type="predicted"/>
<comment type="caution">
    <text evidence="2">The sequence shown here is derived from an EMBL/GenBank/DDBJ whole genome shotgun (WGS) entry which is preliminary data.</text>
</comment>
<gene>
    <name evidence="2" type="ORF">BpHYR1_002842</name>
</gene>
<protein>
    <submittedName>
        <fullName evidence="2">ATP-dependent DNA helicase pif1</fullName>
    </submittedName>
</protein>
<accession>A0A3M7P3U3</accession>
<keyword evidence="2" id="KW-0547">Nucleotide-binding</keyword>
<dbReference type="Pfam" id="PF14214">
    <property type="entry name" value="Helitron_like_N"/>
    <property type="match status" value="1"/>
</dbReference>
<dbReference type="Proteomes" id="UP000276133">
    <property type="component" value="Unassembled WGS sequence"/>
</dbReference>
<sequence length="146" mass="17231">MSAYCANITGSDSYWYKRRSELEATFEQMKPATAFFTFSYPDNHWDDLHALMPGPNPKNDADKRKNVINNPHLVDWFFGHKLNEFLHTVFDNILECEWRWHRFEWQSRSTIHAHGAARFKNDPNLIELTTKVYAGRLALKKINEEA</sequence>
<reference evidence="2 3" key="1">
    <citation type="journal article" date="2018" name="Sci. Rep.">
        <title>Genomic signatures of local adaptation to the degree of environmental predictability in rotifers.</title>
        <authorList>
            <person name="Franch-Gras L."/>
            <person name="Hahn C."/>
            <person name="Garcia-Roger E.M."/>
            <person name="Carmona M.J."/>
            <person name="Serra M."/>
            <person name="Gomez A."/>
        </authorList>
    </citation>
    <scope>NUCLEOTIDE SEQUENCE [LARGE SCALE GENOMIC DNA]</scope>
    <source>
        <strain evidence="2">HYR1</strain>
    </source>
</reference>